<accession>A0ABR2WVZ1</accession>
<organism evidence="7 8">
    <name type="scientific">Basidiobolus ranarum</name>
    <dbReference type="NCBI Taxonomy" id="34480"/>
    <lineage>
        <taxon>Eukaryota</taxon>
        <taxon>Fungi</taxon>
        <taxon>Fungi incertae sedis</taxon>
        <taxon>Zoopagomycota</taxon>
        <taxon>Entomophthoromycotina</taxon>
        <taxon>Basidiobolomycetes</taxon>
        <taxon>Basidiobolales</taxon>
        <taxon>Basidiobolaceae</taxon>
        <taxon>Basidiobolus</taxon>
    </lineage>
</organism>
<feature type="compositionally biased region" description="Low complexity" evidence="5">
    <location>
        <begin position="101"/>
        <end position="112"/>
    </location>
</feature>
<proteinExistence type="inferred from homology"/>
<evidence type="ECO:0000313" key="8">
    <source>
        <dbReference type="Proteomes" id="UP001479436"/>
    </source>
</evidence>
<keyword evidence="4" id="KW-0539">Nucleus</keyword>
<feature type="compositionally biased region" description="Basic residues" evidence="5">
    <location>
        <begin position="974"/>
        <end position="987"/>
    </location>
</feature>
<comment type="similarity">
    <text evidence="1 4">Belongs to the activator 1 large subunit family.</text>
</comment>
<dbReference type="Pfam" id="PF00533">
    <property type="entry name" value="BRCT"/>
    <property type="match status" value="1"/>
</dbReference>
<keyword evidence="4" id="KW-0547">Nucleotide-binding</keyword>
<dbReference type="PROSITE" id="PS50172">
    <property type="entry name" value="BRCT"/>
    <property type="match status" value="1"/>
</dbReference>
<feature type="region of interest" description="Disordered" evidence="5">
    <location>
        <begin position="893"/>
        <end position="987"/>
    </location>
</feature>
<dbReference type="InterPro" id="IPR001357">
    <property type="entry name" value="BRCT_dom"/>
</dbReference>
<dbReference type="InterPro" id="IPR012178">
    <property type="entry name" value="RFC1"/>
</dbReference>
<dbReference type="PANTHER" id="PTHR23389:SF6">
    <property type="entry name" value="REPLICATION FACTOR C SUBUNIT 1"/>
    <property type="match status" value="1"/>
</dbReference>
<evidence type="ECO:0000256" key="1">
    <source>
        <dbReference type="ARBA" id="ARBA00006116"/>
    </source>
</evidence>
<dbReference type="Pfam" id="PF00004">
    <property type="entry name" value="AAA"/>
    <property type="match status" value="1"/>
</dbReference>
<dbReference type="PIRSF" id="PIRSF036578">
    <property type="entry name" value="RFC1"/>
    <property type="match status" value="1"/>
</dbReference>
<dbReference type="InterPro" id="IPR003593">
    <property type="entry name" value="AAA+_ATPase"/>
</dbReference>
<sequence>MDIRNFFGKSDASKSKAPPKVKKTSPEKPQPKKKVVKKEDKKDENDTDDNFQEPQFSTKPVRRSTRATRSTTSKPLTTSVETPKRSVASKDTPEKPSPDVTTPTKTTRSTRAATKKESPEIVKDTRSTKSTRTPISPESKTRTRKRNIVIESDEDEVEDNDDGDYQMTEEKDDIEDIDDIDAPEEIEEDEVKIPTKTRTKAAAATPSNRKRKAVAVIESPKEQEAAASRKKTKPSIKEEKPEPKEVVMKDKSKEVELDEEKADEQPKKKTNFWAYKNKAGPKAPGSKEIPEGAENCLLGLTFVFTGELSSISREESADLVKRHGGRVTGAPSSKTSYVVVGDEPGESKLKKIKQFKIKTLDEDGLFQLVRDLPGQGNVSMKDAGKGKKSAIKFEKLPDIPTTISDANGVVKPLSQLWTDKYAPKDLKDLCGNKTNIQRLSTWLREWKQSRRNKFTGKGKDSTANFRAVLLSGPPGIGKTSAAHLVSKSEGYQVLEFNASDARSKKSIDSTIRELTGNRSMTEYFSSSDPKSADTSNPQVIVMDEVDGMSAGDRGGVAELILIIKKTQVPIICICNDRQSPKVRSLANHCLDLRFRRPEAASIRSRIMSIAYKEGLSIQGNVVDQLVTIAQSDIRQVLNLISTWSLSEKSMSYDAGKQYAKAAEKHISYGPFEIVGKYLNGQNFNSTNLNEKIEIYFHDFSLAPLMVQENYIKMNPSLAREGRMTEKQVMARTLDLISQAADSISDGDLVDSLIHGSQQWGLMPVHATFSCVRPAYFTHGASQGMYQFPGWLGQNSKAGKYSRMLKELQIHMRTKISGDKNEVRMGYVPTLAAALSQPLVDEGADGIPSVMELMDEYYLNKDDWDSLIDMGVGSFSGEKILSKIPTNVKSNFTRTYNKTSHPTPFLKASGVKAGRGTASESVPDLEDVVETEDVVEKESEDASDDETIEDDKLIKQKKAPASRAKATSKATSSRGRGRGKATTSRSKK</sequence>
<dbReference type="InterPro" id="IPR008921">
    <property type="entry name" value="DNA_pol3_clamp-load_cplx_C"/>
</dbReference>
<dbReference type="InterPro" id="IPR013725">
    <property type="entry name" value="DNA_replication_fac_RFC1_C"/>
</dbReference>
<keyword evidence="3 4" id="KW-0235">DNA replication</keyword>
<dbReference type="InterPro" id="IPR036420">
    <property type="entry name" value="BRCT_dom_sf"/>
</dbReference>
<feature type="compositionally biased region" description="Basic and acidic residues" evidence="5">
    <location>
        <begin position="235"/>
        <end position="255"/>
    </location>
</feature>
<evidence type="ECO:0000256" key="3">
    <source>
        <dbReference type="ARBA" id="ARBA00022705"/>
    </source>
</evidence>
<dbReference type="SUPFAM" id="SSF52113">
    <property type="entry name" value="BRCT domain"/>
    <property type="match status" value="1"/>
</dbReference>
<dbReference type="EMBL" id="JASJQH010000236">
    <property type="protein sequence ID" value="KAK9765690.1"/>
    <property type="molecule type" value="Genomic_DNA"/>
</dbReference>
<dbReference type="Proteomes" id="UP001479436">
    <property type="component" value="Unassembled WGS sequence"/>
</dbReference>
<comment type="caution">
    <text evidence="7">The sequence shown here is derived from an EMBL/GenBank/DDBJ whole genome shotgun (WGS) entry which is preliminary data.</text>
</comment>
<dbReference type="Gene3D" id="3.40.50.10190">
    <property type="entry name" value="BRCT domain"/>
    <property type="match status" value="1"/>
</dbReference>
<dbReference type="CDD" id="cd17752">
    <property type="entry name" value="BRCT_RFC1"/>
    <property type="match status" value="1"/>
</dbReference>
<feature type="compositionally biased region" description="Acidic residues" evidence="5">
    <location>
        <begin position="170"/>
        <end position="190"/>
    </location>
</feature>
<feature type="compositionally biased region" description="Acidic residues" evidence="5">
    <location>
        <begin position="922"/>
        <end position="948"/>
    </location>
</feature>
<dbReference type="InterPro" id="IPR027417">
    <property type="entry name" value="P-loop_NTPase"/>
</dbReference>
<dbReference type="Gene3D" id="3.40.50.300">
    <property type="entry name" value="P-loop containing nucleotide triphosphate hydrolases"/>
    <property type="match status" value="1"/>
</dbReference>
<feature type="domain" description="BRCT" evidence="6">
    <location>
        <begin position="292"/>
        <end position="370"/>
    </location>
</feature>
<dbReference type="Gene3D" id="1.10.8.60">
    <property type="match status" value="1"/>
</dbReference>
<gene>
    <name evidence="7" type="primary">rfc1</name>
    <name evidence="7" type="ORF">K7432_005761</name>
</gene>
<dbReference type="SMART" id="SM00382">
    <property type="entry name" value="AAA"/>
    <property type="match status" value="1"/>
</dbReference>
<protein>
    <recommendedName>
        <fullName evidence="2 4">Replication factor C subunit 1</fullName>
    </recommendedName>
</protein>
<keyword evidence="8" id="KW-1185">Reference proteome</keyword>
<dbReference type="CDD" id="cd00009">
    <property type="entry name" value="AAA"/>
    <property type="match status" value="1"/>
</dbReference>
<dbReference type="Pfam" id="PF08519">
    <property type="entry name" value="RFC1"/>
    <property type="match status" value="1"/>
</dbReference>
<feature type="compositionally biased region" description="Low complexity" evidence="5">
    <location>
        <begin position="960"/>
        <end position="973"/>
    </location>
</feature>
<feature type="compositionally biased region" description="Acidic residues" evidence="5">
    <location>
        <begin position="151"/>
        <end position="164"/>
    </location>
</feature>
<dbReference type="PANTHER" id="PTHR23389">
    <property type="entry name" value="CHROMOSOME TRANSMISSION FIDELITY FACTOR 18"/>
    <property type="match status" value="1"/>
</dbReference>
<comment type="subcellular location">
    <subcellularLocation>
        <location evidence="4">Nucleus</location>
    </subcellularLocation>
</comment>
<feature type="region of interest" description="Disordered" evidence="5">
    <location>
        <begin position="1"/>
        <end position="289"/>
    </location>
</feature>
<evidence type="ECO:0000259" key="6">
    <source>
        <dbReference type="PROSITE" id="PS50172"/>
    </source>
</evidence>
<evidence type="ECO:0000313" key="7">
    <source>
        <dbReference type="EMBL" id="KAK9765690.1"/>
    </source>
</evidence>
<keyword evidence="4" id="KW-0067">ATP-binding</keyword>
<evidence type="ECO:0000256" key="4">
    <source>
        <dbReference type="PIRNR" id="PIRNR036578"/>
    </source>
</evidence>
<reference evidence="7 8" key="1">
    <citation type="submission" date="2023-04" db="EMBL/GenBank/DDBJ databases">
        <title>Genome of Basidiobolus ranarum AG-B5.</title>
        <authorList>
            <person name="Stajich J.E."/>
            <person name="Carter-House D."/>
            <person name="Gryganskyi A."/>
        </authorList>
    </citation>
    <scope>NUCLEOTIDE SEQUENCE [LARGE SCALE GENOMIC DNA]</scope>
    <source>
        <strain evidence="7 8">AG-B5</strain>
    </source>
</reference>
<dbReference type="Gene3D" id="1.20.272.10">
    <property type="match status" value="1"/>
</dbReference>
<name>A0ABR2WVZ1_9FUNG</name>
<dbReference type="SUPFAM" id="SSF52540">
    <property type="entry name" value="P-loop containing nucleoside triphosphate hydrolases"/>
    <property type="match status" value="1"/>
</dbReference>
<dbReference type="InterPro" id="IPR003959">
    <property type="entry name" value="ATPase_AAA_core"/>
</dbReference>
<feature type="compositionally biased region" description="Polar residues" evidence="5">
    <location>
        <begin position="128"/>
        <end position="138"/>
    </location>
</feature>
<evidence type="ECO:0000256" key="5">
    <source>
        <dbReference type="SAM" id="MobiDB-lite"/>
    </source>
</evidence>
<evidence type="ECO:0000256" key="2">
    <source>
        <dbReference type="ARBA" id="ARBA00020401"/>
    </source>
</evidence>
<dbReference type="Pfam" id="PF25361">
    <property type="entry name" value="AAA_lid_RFC1"/>
    <property type="match status" value="1"/>
</dbReference>
<dbReference type="SUPFAM" id="SSF48019">
    <property type="entry name" value="post-AAA+ oligomerization domain-like"/>
    <property type="match status" value="1"/>
</dbReference>
<dbReference type="SMART" id="SM00292">
    <property type="entry name" value="BRCT"/>
    <property type="match status" value="1"/>
</dbReference>
<feature type="compositionally biased region" description="Basic and acidic residues" evidence="5">
    <location>
        <begin position="114"/>
        <end position="127"/>
    </location>
</feature>